<dbReference type="GO" id="GO:0071944">
    <property type="term" value="C:cell periphery"/>
    <property type="evidence" value="ECO:0007669"/>
    <property type="project" value="EnsemblProtists"/>
</dbReference>
<dbReference type="InParanoid" id="F0ZKL6"/>
<evidence type="ECO:0000256" key="1">
    <source>
        <dbReference type="SAM" id="MobiDB-lite"/>
    </source>
</evidence>
<dbReference type="OMA" id="RAGRYDW"/>
<dbReference type="PANTHER" id="PTHR22684">
    <property type="entry name" value="NULP1-RELATED"/>
    <property type="match status" value="1"/>
</dbReference>
<dbReference type="FunCoup" id="F0ZKL6">
    <property type="interactions" value="401"/>
</dbReference>
<feature type="region of interest" description="Disordered" evidence="1">
    <location>
        <begin position="683"/>
        <end position="715"/>
    </location>
</feature>
<dbReference type="AlphaFoldDB" id="F0ZKL6"/>
<feature type="compositionally biased region" description="Basic and acidic residues" evidence="1">
    <location>
        <begin position="436"/>
        <end position="448"/>
    </location>
</feature>
<dbReference type="Proteomes" id="UP000001064">
    <property type="component" value="Unassembled WGS sequence"/>
</dbReference>
<evidence type="ECO:0008006" key="4">
    <source>
        <dbReference type="Google" id="ProtNLM"/>
    </source>
</evidence>
<dbReference type="GO" id="GO:1990112">
    <property type="term" value="C:RQC complex"/>
    <property type="evidence" value="ECO:0000318"/>
    <property type="project" value="GO_Central"/>
</dbReference>
<feature type="region of interest" description="Disordered" evidence="1">
    <location>
        <begin position="422"/>
        <end position="448"/>
    </location>
</feature>
<proteinExistence type="predicted"/>
<organism evidence="2 3">
    <name type="scientific">Dictyostelium purpureum</name>
    <name type="common">Slime mold</name>
    <dbReference type="NCBI Taxonomy" id="5786"/>
    <lineage>
        <taxon>Eukaryota</taxon>
        <taxon>Amoebozoa</taxon>
        <taxon>Evosea</taxon>
        <taxon>Eumycetozoa</taxon>
        <taxon>Dictyostelia</taxon>
        <taxon>Dictyosteliales</taxon>
        <taxon>Dictyosteliaceae</taxon>
        <taxon>Dictyostelium</taxon>
    </lineage>
</organism>
<dbReference type="InterPro" id="IPR006994">
    <property type="entry name" value="TCF25/Rqc1"/>
</dbReference>
<accession>F0ZKL6</accession>
<dbReference type="KEGG" id="dpp:DICPUDRAFT_152155"/>
<dbReference type="OrthoDB" id="205993at2759"/>
<feature type="region of interest" description="Disordered" evidence="1">
    <location>
        <begin position="1"/>
        <end position="99"/>
    </location>
</feature>
<dbReference type="Pfam" id="PF04910">
    <property type="entry name" value="Tcf25"/>
    <property type="match status" value="1"/>
</dbReference>
<feature type="compositionally biased region" description="Basic residues" evidence="1">
    <location>
        <begin position="1"/>
        <end position="10"/>
    </location>
</feature>
<feature type="compositionally biased region" description="Acidic residues" evidence="1">
    <location>
        <begin position="704"/>
        <end position="715"/>
    </location>
</feature>
<evidence type="ECO:0000313" key="2">
    <source>
        <dbReference type="EMBL" id="EGC35534.1"/>
    </source>
</evidence>
<dbReference type="EMBL" id="GL871057">
    <property type="protein sequence ID" value="EGC35534.1"/>
    <property type="molecule type" value="Genomic_DNA"/>
</dbReference>
<dbReference type="VEuPathDB" id="AmoebaDB:DICPUDRAFT_152155"/>
<sequence>MSTRALKKKQLQKEVSDEEISTDESDEEIQTVQPKFSMLNFSDDDICSDKSESEESEEEVIPQPKKQPAKPQPKNKKQQQQQQQQKKNKKQNNKNIDKDLEILNSIENISTTPLTKEEIKLKEFNSLFKINQTLLNPDNELKKLFGCNSSDIKGQKKKVNNPHHNRKKNYLFVTPKPEWPDVIGLMIMEIDKDNTTTTTTTTASPTLKSANKSNKSNTATTGNNDVTYFKVKWGQTYSEIQEAFYGALATHDPMNIVAVLRLNPYHIDSLLQLGQVCLQTAEYQQASDFVEMAVFAFESIWHHLFNPLNGNCRFEYKHDQNKSCFLSIFRYIQILGRRGCPRTALEFCKILLTMDWSDPLFIRLIIDYYSIKSKQYQFLLDLYTKVKSVTPTTSSLALLPNFTYSVALSKFYLEKQQKNQLKQKQQNNSDDEEEERPSKQEQQKTKVESSDELLQKALISFPMLLKPLLEKLKVSLTIAKNGKTVCFENDKFFTEDPLEKRIDHLISLYVERSYQLWQPNEIQEWLKKNAEIVLEKVSNKDPLVEKLTKTIRDEYETVNQQVFEHLLLSEYSDAIQRLPPDIVEAMQAEGYENIMPQRNDNQPPQHLRRGGIGGGYQIFQRQHRNRQQQIEQQIQQQLRQQQQFRGNQAIPNHNQPIFEDNPEYNGPENPVLSFFHSLMPWNDPSVQRANQQQQQQPHPGFLDDYVDFEDEEQDE</sequence>
<feature type="compositionally biased region" description="Polar residues" evidence="1">
    <location>
        <begin position="203"/>
        <end position="221"/>
    </location>
</feature>
<protein>
    <recommendedName>
        <fullName evidence="4">Transcription factor 25</fullName>
    </recommendedName>
</protein>
<keyword evidence="3" id="KW-1185">Reference proteome</keyword>
<feature type="compositionally biased region" description="Acidic residues" evidence="1">
    <location>
        <begin position="16"/>
        <end position="29"/>
    </location>
</feature>
<gene>
    <name evidence="2" type="ORF">DICPUDRAFT_152155</name>
</gene>
<dbReference type="GO" id="GO:0005634">
    <property type="term" value="C:nucleus"/>
    <property type="evidence" value="ECO:0007669"/>
    <property type="project" value="EnsemblProtists"/>
</dbReference>
<dbReference type="GO" id="GO:0031149">
    <property type="term" value="P:sorocarp stalk cell differentiation"/>
    <property type="evidence" value="ECO:0007669"/>
    <property type="project" value="EnsemblProtists"/>
</dbReference>
<dbReference type="STRING" id="5786.F0ZKL6"/>
<dbReference type="RefSeq" id="XP_003287960.1">
    <property type="nucleotide sequence ID" value="XM_003287912.1"/>
</dbReference>
<name>F0ZKL6_DICPU</name>
<dbReference type="GeneID" id="10501290"/>
<evidence type="ECO:0000313" key="3">
    <source>
        <dbReference type="Proteomes" id="UP000001064"/>
    </source>
</evidence>
<feature type="region of interest" description="Disordered" evidence="1">
    <location>
        <begin position="196"/>
        <end position="221"/>
    </location>
</feature>
<dbReference type="PANTHER" id="PTHR22684:SF0">
    <property type="entry name" value="RIBOSOME QUALITY CONTROL COMPLEX SUBUNIT TCF25"/>
    <property type="match status" value="1"/>
</dbReference>
<dbReference type="eggNOG" id="KOG2422">
    <property type="taxonomic scope" value="Eukaryota"/>
</dbReference>
<reference evidence="3" key="1">
    <citation type="journal article" date="2011" name="Genome Biol.">
        <title>Comparative genomics of the social amoebae Dictyostelium discoideum and Dictyostelium purpureum.</title>
        <authorList>
            <consortium name="US DOE Joint Genome Institute (JGI-PGF)"/>
            <person name="Sucgang R."/>
            <person name="Kuo A."/>
            <person name="Tian X."/>
            <person name="Salerno W."/>
            <person name="Parikh A."/>
            <person name="Feasley C.L."/>
            <person name="Dalin E."/>
            <person name="Tu H."/>
            <person name="Huang E."/>
            <person name="Barry K."/>
            <person name="Lindquist E."/>
            <person name="Shapiro H."/>
            <person name="Bruce D."/>
            <person name="Schmutz J."/>
            <person name="Salamov A."/>
            <person name="Fey P."/>
            <person name="Gaudet P."/>
            <person name="Anjard C."/>
            <person name="Babu M.M."/>
            <person name="Basu S."/>
            <person name="Bushmanova Y."/>
            <person name="van der Wel H."/>
            <person name="Katoh-Kurasawa M."/>
            <person name="Dinh C."/>
            <person name="Coutinho P.M."/>
            <person name="Saito T."/>
            <person name="Elias M."/>
            <person name="Schaap P."/>
            <person name="Kay R.R."/>
            <person name="Henrissat B."/>
            <person name="Eichinger L."/>
            <person name="Rivero F."/>
            <person name="Putnam N.H."/>
            <person name="West C.M."/>
            <person name="Loomis W.F."/>
            <person name="Chisholm R.L."/>
            <person name="Shaulsky G."/>
            <person name="Strassmann J.E."/>
            <person name="Queller D.C."/>
            <person name="Kuspa A."/>
            <person name="Grigoriev I.V."/>
        </authorList>
    </citation>
    <scope>NUCLEOTIDE SEQUENCE [LARGE SCALE GENOMIC DNA]</scope>
    <source>
        <strain evidence="3">QSDP1</strain>
    </source>
</reference>